<evidence type="ECO:0000313" key="1">
    <source>
        <dbReference type="EMBL" id="KAJ1188028.1"/>
    </source>
</evidence>
<proteinExistence type="predicted"/>
<accession>A0AAV7UG73</accession>
<comment type="caution">
    <text evidence="1">The sequence shown here is derived from an EMBL/GenBank/DDBJ whole genome shotgun (WGS) entry which is preliminary data.</text>
</comment>
<reference evidence="1" key="1">
    <citation type="journal article" date="2022" name="bioRxiv">
        <title>Sequencing and chromosome-scale assembly of the giantPleurodeles waltlgenome.</title>
        <authorList>
            <person name="Brown T."/>
            <person name="Elewa A."/>
            <person name="Iarovenko S."/>
            <person name="Subramanian E."/>
            <person name="Araus A.J."/>
            <person name="Petzold A."/>
            <person name="Susuki M."/>
            <person name="Suzuki K.-i.T."/>
            <person name="Hayashi T."/>
            <person name="Toyoda A."/>
            <person name="Oliveira C."/>
            <person name="Osipova E."/>
            <person name="Leigh N.D."/>
            <person name="Simon A."/>
            <person name="Yun M.H."/>
        </authorList>
    </citation>
    <scope>NUCLEOTIDE SEQUENCE</scope>
    <source>
        <strain evidence="1">20211129_DDA</strain>
        <tissue evidence="1">Liver</tissue>
    </source>
</reference>
<name>A0AAV7UG73_PLEWA</name>
<dbReference type="Proteomes" id="UP001066276">
    <property type="component" value="Chromosome 3_1"/>
</dbReference>
<evidence type="ECO:0000313" key="2">
    <source>
        <dbReference type="Proteomes" id="UP001066276"/>
    </source>
</evidence>
<organism evidence="1 2">
    <name type="scientific">Pleurodeles waltl</name>
    <name type="common">Iberian ribbed newt</name>
    <dbReference type="NCBI Taxonomy" id="8319"/>
    <lineage>
        <taxon>Eukaryota</taxon>
        <taxon>Metazoa</taxon>
        <taxon>Chordata</taxon>
        <taxon>Craniata</taxon>
        <taxon>Vertebrata</taxon>
        <taxon>Euteleostomi</taxon>
        <taxon>Amphibia</taxon>
        <taxon>Batrachia</taxon>
        <taxon>Caudata</taxon>
        <taxon>Salamandroidea</taxon>
        <taxon>Salamandridae</taxon>
        <taxon>Pleurodelinae</taxon>
        <taxon>Pleurodeles</taxon>
    </lineage>
</organism>
<gene>
    <name evidence="1" type="ORF">NDU88_004793</name>
</gene>
<dbReference type="EMBL" id="JANPWB010000005">
    <property type="protein sequence ID" value="KAJ1188028.1"/>
    <property type="molecule type" value="Genomic_DNA"/>
</dbReference>
<dbReference type="AlphaFoldDB" id="A0AAV7UG73"/>
<keyword evidence="2" id="KW-1185">Reference proteome</keyword>
<protein>
    <submittedName>
        <fullName evidence="1">Uncharacterized protein</fullName>
    </submittedName>
</protein>
<sequence length="166" mass="17757">MNSSSTGLPQPGIEPNVFSNGLPGYDFFQELAPGIALGPAPLRARQTHRPLGPYYLCREPNIFSRVSLVCPVCCSHFVAVSRPHGEDGFIGGSSRVPSRPGFDLFQELAPGVALGPTPLCSRQTHRPLAPIIFAESLMSSPVSRWYAPSAVLNLLLSLGLTVKSDS</sequence>